<evidence type="ECO:0000256" key="3">
    <source>
        <dbReference type="ARBA" id="ARBA00022927"/>
    </source>
</evidence>
<feature type="domain" description="Importin-7/11-like TPR repeats" evidence="5">
    <location>
        <begin position="83"/>
        <end position="312"/>
    </location>
</feature>
<proteinExistence type="predicted"/>
<comment type="caution">
    <text evidence="6">The sequence shown here is derived from an EMBL/GenBank/DDBJ whole genome shotgun (WGS) entry which is preliminary data.</text>
</comment>
<evidence type="ECO:0000313" key="6">
    <source>
        <dbReference type="EMBL" id="MQL86883.1"/>
    </source>
</evidence>
<name>A0A843V248_COLES</name>
<dbReference type="Gene3D" id="1.25.10.10">
    <property type="entry name" value="Leucine-rich Repeat Variant"/>
    <property type="match status" value="1"/>
</dbReference>
<evidence type="ECO:0000259" key="5">
    <source>
        <dbReference type="Pfam" id="PF25758"/>
    </source>
</evidence>
<dbReference type="InterPro" id="IPR058669">
    <property type="entry name" value="TPR_IPO7/11-like"/>
</dbReference>
<keyword evidence="2" id="KW-0963">Cytoplasm</keyword>
<dbReference type="GO" id="GO:0005829">
    <property type="term" value="C:cytosol"/>
    <property type="evidence" value="ECO:0007669"/>
    <property type="project" value="TreeGrafter"/>
</dbReference>
<dbReference type="SUPFAM" id="SSF48371">
    <property type="entry name" value="ARM repeat"/>
    <property type="match status" value="1"/>
</dbReference>
<dbReference type="GO" id="GO:0006606">
    <property type="term" value="P:protein import into nucleus"/>
    <property type="evidence" value="ECO:0007669"/>
    <property type="project" value="TreeGrafter"/>
</dbReference>
<evidence type="ECO:0000256" key="4">
    <source>
        <dbReference type="SAM" id="MobiDB-lite"/>
    </source>
</evidence>
<dbReference type="PANTHER" id="PTHR10997:SF18">
    <property type="entry name" value="D-IMPORTIN 7_RANBP7"/>
    <property type="match status" value="1"/>
</dbReference>
<feature type="compositionally biased region" description="Acidic residues" evidence="4">
    <location>
        <begin position="323"/>
        <end position="342"/>
    </location>
</feature>
<dbReference type="InterPro" id="IPR016024">
    <property type="entry name" value="ARM-type_fold"/>
</dbReference>
<dbReference type="Proteomes" id="UP000652761">
    <property type="component" value="Unassembled WGS sequence"/>
</dbReference>
<dbReference type="Pfam" id="PF25758">
    <property type="entry name" value="TPR_IPO11"/>
    <property type="match status" value="1"/>
</dbReference>
<organism evidence="6 7">
    <name type="scientific">Colocasia esculenta</name>
    <name type="common">Wild taro</name>
    <name type="synonym">Arum esculentum</name>
    <dbReference type="NCBI Taxonomy" id="4460"/>
    <lineage>
        <taxon>Eukaryota</taxon>
        <taxon>Viridiplantae</taxon>
        <taxon>Streptophyta</taxon>
        <taxon>Embryophyta</taxon>
        <taxon>Tracheophyta</taxon>
        <taxon>Spermatophyta</taxon>
        <taxon>Magnoliopsida</taxon>
        <taxon>Liliopsida</taxon>
        <taxon>Araceae</taxon>
        <taxon>Aroideae</taxon>
        <taxon>Colocasieae</taxon>
        <taxon>Colocasia</taxon>
    </lineage>
</organism>
<feature type="non-terminal residue" evidence="6">
    <location>
        <position position="1"/>
    </location>
</feature>
<keyword evidence="3" id="KW-0813">Transport</keyword>
<evidence type="ECO:0000256" key="2">
    <source>
        <dbReference type="ARBA" id="ARBA00022490"/>
    </source>
</evidence>
<dbReference type="PANTHER" id="PTHR10997">
    <property type="entry name" value="IMPORTIN-7, 8, 11"/>
    <property type="match status" value="1"/>
</dbReference>
<feature type="region of interest" description="Disordered" evidence="4">
    <location>
        <begin position="321"/>
        <end position="342"/>
    </location>
</feature>
<dbReference type="GO" id="GO:0005635">
    <property type="term" value="C:nuclear envelope"/>
    <property type="evidence" value="ECO:0007669"/>
    <property type="project" value="TreeGrafter"/>
</dbReference>
<evidence type="ECO:0000313" key="7">
    <source>
        <dbReference type="Proteomes" id="UP000652761"/>
    </source>
</evidence>
<feature type="compositionally biased region" description="Acidic residues" evidence="4">
    <location>
        <begin position="272"/>
        <end position="306"/>
    </location>
</feature>
<sequence>LGLESSAPSQDLPHLVWYLFVQRPYFWDLSEAGSWLLIIGSQVVLGLNFQGLPAGGGGAFSDIAYFYTSFSLPSSRDILVPLDNYISRGTSHFLTCKDPDYQQSLCNTLSAIMSDRNMEDGDIEPAPKLIEVVFQNCKGQVDQWVEPYLRITIDRLRRAEKPYFKCLLVQVVADALYYNATLALATLQKLGVATEVFNLWFQMLQQVKKSGKHANFKREHDKKVCCLGLTSLMALPADQLPGEAMVRVCKATLELLVLYKVQVAESQKKDDGNDDDMDGFQTDEEDEDEDESDKEMGDDAEEGDEADSIKLQKLAAQAKAFELDESDEDSDDDFSDDEEVQSPIDDVDPFIFFVETVQAVQASDSSRFQNLMQSLDFHYQALANGIAQHAEQRKVEIEKEKLEKAASS</sequence>
<dbReference type="EMBL" id="NMUH01000934">
    <property type="protein sequence ID" value="MQL86883.1"/>
    <property type="molecule type" value="Genomic_DNA"/>
</dbReference>
<evidence type="ECO:0000256" key="1">
    <source>
        <dbReference type="ARBA" id="ARBA00004496"/>
    </source>
</evidence>
<feature type="region of interest" description="Disordered" evidence="4">
    <location>
        <begin position="267"/>
        <end position="308"/>
    </location>
</feature>
<reference evidence="6" key="1">
    <citation type="submission" date="2017-07" db="EMBL/GenBank/DDBJ databases">
        <title>Taro Niue Genome Assembly and Annotation.</title>
        <authorList>
            <person name="Atibalentja N."/>
            <person name="Keating K."/>
            <person name="Fields C.J."/>
        </authorList>
    </citation>
    <scope>NUCLEOTIDE SEQUENCE</scope>
    <source>
        <strain evidence="6">Niue_2</strain>
        <tissue evidence="6">Leaf</tissue>
    </source>
</reference>
<dbReference type="InterPro" id="IPR011989">
    <property type="entry name" value="ARM-like"/>
</dbReference>
<protein>
    <recommendedName>
        <fullName evidence="5">Importin-7/11-like TPR repeats domain-containing protein</fullName>
    </recommendedName>
</protein>
<comment type="subcellular location">
    <subcellularLocation>
        <location evidence="1">Cytoplasm</location>
    </subcellularLocation>
</comment>
<dbReference type="AlphaFoldDB" id="A0A843V248"/>
<accession>A0A843V248</accession>
<keyword evidence="7" id="KW-1185">Reference proteome</keyword>
<dbReference type="OrthoDB" id="760868at2759"/>
<keyword evidence="3" id="KW-0653">Protein transport</keyword>
<gene>
    <name evidence="6" type="ORF">Taro_019419</name>
</gene>